<reference evidence="6 7" key="1">
    <citation type="submission" date="2016-05" db="EMBL/GenBank/DDBJ databases">
        <title>Paenibacillus oryzae. sp. nov., isolated from the rice root.</title>
        <authorList>
            <person name="Zhang J."/>
            <person name="Zhang X."/>
        </authorList>
    </citation>
    <scope>NUCLEOTIDE SEQUENCE [LARGE SCALE GENOMIC DNA]</scope>
    <source>
        <strain evidence="6 7">1DrF-4</strain>
    </source>
</reference>
<keyword evidence="6" id="KW-0012">Acyltransferase</keyword>
<evidence type="ECO:0000256" key="2">
    <source>
        <dbReference type="ARBA" id="ARBA00007400"/>
    </source>
</evidence>
<feature type="transmembrane region" description="Helical" evidence="3">
    <location>
        <begin position="329"/>
        <end position="348"/>
    </location>
</feature>
<keyword evidence="3" id="KW-1133">Transmembrane helix</keyword>
<evidence type="ECO:0000313" key="7">
    <source>
        <dbReference type="Proteomes" id="UP000092024"/>
    </source>
</evidence>
<evidence type="ECO:0000259" key="5">
    <source>
        <dbReference type="Pfam" id="PF19040"/>
    </source>
</evidence>
<dbReference type="Pfam" id="PF01757">
    <property type="entry name" value="Acyl_transf_3"/>
    <property type="match status" value="1"/>
</dbReference>
<dbReference type="PANTHER" id="PTHR23028">
    <property type="entry name" value="ACETYLTRANSFERASE"/>
    <property type="match status" value="1"/>
</dbReference>
<feature type="transmembrane region" description="Helical" evidence="3">
    <location>
        <begin position="301"/>
        <end position="323"/>
    </location>
</feature>
<dbReference type="EMBL" id="LYPA01000052">
    <property type="protein sequence ID" value="OBR65832.1"/>
    <property type="molecule type" value="Genomic_DNA"/>
</dbReference>
<feature type="transmembrane region" description="Helical" evidence="3">
    <location>
        <begin position="156"/>
        <end position="174"/>
    </location>
</feature>
<comment type="subcellular location">
    <subcellularLocation>
        <location evidence="1">Membrane</location>
    </subcellularLocation>
</comment>
<feature type="transmembrane region" description="Helical" evidence="3">
    <location>
        <begin position="181"/>
        <end position="202"/>
    </location>
</feature>
<feature type="domain" description="Acyltransferase 3" evidence="4">
    <location>
        <begin position="19"/>
        <end position="349"/>
    </location>
</feature>
<evidence type="ECO:0000256" key="3">
    <source>
        <dbReference type="SAM" id="Phobius"/>
    </source>
</evidence>
<dbReference type="InterPro" id="IPR050879">
    <property type="entry name" value="Acyltransferase_3"/>
</dbReference>
<feature type="transmembrane region" description="Helical" evidence="3">
    <location>
        <begin position="214"/>
        <end position="233"/>
    </location>
</feature>
<protein>
    <submittedName>
        <fullName evidence="6">Acyltransferase</fullName>
    </submittedName>
</protein>
<dbReference type="PANTHER" id="PTHR23028:SF53">
    <property type="entry name" value="ACYL_TRANSF_3 DOMAIN-CONTAINING PROTEIN"/>
    <property type="match status" value="1"/>
</dbReference>
<keyword evidence="3" id="KW-0812">Transmembrane</keyword>
<name>A0A1A5YJP5_9BACL</name>
<dbReference type="Pfam" id="PF19040">
    <property type="entry name" value="SGNH"/>
    <property type="match status" value="1"/>
</dbReference>
<feature type="transmembrane region" description="Helical" evidence="3">
    <location>
        <begin position="83"/>
        <end position="102"/>
    </location>
</feature>
<sequence length="692" mass="77585">MTSSTTSDLKAGIKKFRPELEGVRAVAAMLVAIYHIWVGSVSGGVDVFFIVSGYLITTSLLSKMEKEGHIRFFDYLLGLGKRLFPNAFIVLLFVMAASFFLLPQVQWRQIISEALASAGYFQNWNLALDAVDYLAQHNEASPLQHFWALSIQGQFYVTWPLVIYASFMMAVKWFKTPPRKTLLLVLSLIFVMSISYSIYITAVNQPWAYFDTFARVWEFSLGGILSLLLPYAAIRKPVSIGLGWTGLCIIALTGILLPVSTVFPGYAALLPIWGVIFIIISAESNSGFGVARLLGSKPFQFLGNISYAFYLWHWPLLLFYLAYFRKEDVSALAGIAILLLTFALSLLATRMVEAPIRKLSLRQSRKKIVFLLASFALPVVLASLFWSIYAEHSRQMAAQATMQHVLDQENSEAKRVIELDEEPEPVLDAFQQLWGTQGEHDSALVSASLADIQNLPVFYGDRCYVDMKNRGMKKCSYGETSDPDYTLALVGGSRSGHWFPALEQFALEEKLRIDVYNKDACRFTTDDFDGKLSASCIEWNKLAAEALLQDPPDVLMTTANVDRDAYIPEGYIDMWNKFDGITTIFAIRDTPSMPEDVPACVELYGGDNCSVPRDKLLSGEPPWAHTENLPGNVYFVDMSDYLCDSQSCKSVINNTVVYRDKFHLSTQFAAMLAEPIRKELLLVLEKIKAPVQ</sequence>
<dbReference type="Proteomes" id="UP000092024">
    <property type="component" value="Unassembled WGS sequence"/>
</dbReference>
<evidence type="ECO:0000259" key="4">
    <source>
        <dbReference type="Pfam" id="PF01757"/>
    </source>
</evidence>
<feature type="domain" description="SGNH" evidence="5">
    <location>
        <begin position="462"/>
        <end position="677"/>
    </location>
</feature>
<keyword evidence="6" id="KW-0808">Transferase</keyword>
<proteinExistence type="inferred from homology"/>
<evidence type="ECO:0000256" key="1">
    <source>
        <dbReference type="ARBA" id="ARBA00004370"/>
    </source>
</evidence>
<comment type="caution">
    <text evidence="6">The sequence shown here is derived from an EMBL/GenBank/DDBJ whole genome shotgun (WGS) entry which is preliminary data.</text>
</comment>
<dbReference type="GO" id="GO:0009103">
    <property type="term" value="P:lipopolysaccharide biosynthetic process"/>
    <property type="evidence" value="ECO:0007669"/>
    <property type="project" value="TreeGrafter"/>
</dbReference>
<keyword evidence="7" id="KW-1185">Reference proteome</keyword>
<feature type="transmembrane region" description="Helical" evidence="3">
    <location>
        <begin position="240"/>
        <end position="257"/>
    </location>
</feature>
<comment type="similarity">
    <text evidence="2">Belongs to the acyltransferase 3 family.</text>
</comment>
<dbReference type="GO" id="GO:0016020">
    <property type="term" value="C:membrane"/>
    <property type="evidence" value="ECO:0007669"/>
    <property type="project" value="TreeGrafter"/>
</dbReference>
<dbReference type="GO" id="GO:0016747">
    <property type="term" value="F:acyltransferase activity, transferring groups other than amino-acyl groups"/>
    <property type="evidence" value="ECO:0007669"/>
    <property type="project" value="InterPro"/>
</dbReference>
<dbReference type="STRING" id="1844972.A7K91_17520"/>
<dbReference type="RefSeq" id="WP_068682725.1">
    <property type="nucleotide sequence ID" value="NZ_LYPA01000052.1"/>
</dbReference>
<dbReference type="InterPro" id="IPR002656">
    <property type="entry name" value="Acyl_transf_3_dom"/>
</dbReference>
<feature type="transmembrane region" description="Helical" evidence="3">
    <location>
        <begin position="368"/>
        <end position="389"/>
    </location>
</feature>
<accession>A0A1A5YJP5</accession>
<dbReference type="InterPro" id="IPR043968">
    <property type="entry name" value="SGNH"/>
</dbReference>
<keyword evidence="3" id="KW-0472">Membrane</keyword>
<organism evidence="6 7">
    <name type="scientific">Paenibacillus oryzae</name>
    <dbReference type="NCBI Taxonomy" id="1844972"/>
    <lineage>
        <taxon>Bacteria</taxon>
        <taxon>Bacillati</taxon>
        <taxon>Bacillota</taxon>
        <taxon>Bacilli</taxon>
        <taxon>Bacillales</taxon>
        <taxon>Paenibacillaceae</taxon>
        <taxon>Paenibacillus</taxon>
    </lineage>
</organism>
<feature type="transmembrane region" description="Helical" evidence="3">
    <location>
        <begin position="263"/>
        <end position="280"/>
    </location>
</feature>
<gene>
    <name evidence="6" type="ORF">A7K91_17520</name>
</gene>
<dbReference type="AlphaFoldDB" id="A0A1A5YJP5"/>
<evidence type="ECO:0000313" key="6">
    <source>
        <dbReference type="EMBL" id="OBR65832.1"/>
    </source>
</evidence>
<feature type="transmembrane region" description="Helical" evidence="3">
    <location>
        <begin position="43"/>
        <end position="62"/>
    </location>
</feature>
<feature type="transmembrane region" description="Helical" evidence="3">
    <location>
        <begin position="21"/>
        <end position="37"/>
    </location>
</feature>